<protein>
    <recommendedName>
        <fullName evidence="2">BD-FAE-like domain-containing protein</fullName>
    </recommendedName>
</protein>
<keyword evidence="1" id="KW-0378">Hydrolase</keyword>
<dbReference type="eggNOG" id="COG0657">
    <property type="taxonomic scope" value="Bacteria"/>
</dbReference>
<organism evidence="3 4">
    <name type="scientific">Gemmatimonas phototrophica</name>
    <dbReference type="NCBI Taxonomy" id="1379270"/>
    <lineage>
        <taxon>Bacteria</taxon>
        <taxon>Pseudomonadati</taxon>
        <taxon>Gemmatimonadota</taxon>
        <taxon>Gemmatimonadia</taxon>
        <taxon>Gemmatimonadales</taxon>
        <taxon>Gemmatimonadaceae</taxon>
        <taxon>Gemmatimonas</taxon>
    </lineage>
</organism>
<keyword evidence="4" id="KW-1185">Reference proteome</keyword>
<dbReference type="AlphaFoldDB" id="A0A143BQR2"/>
<dbReference type="STRING" id="1379270.GEMMAAP_14335"/>
<evidence type="ECO:0000313" key="4">
    <source>
        <dbReference type="Proteomes" id="UP000076404"/>
    </source>
</evidence>
<dbReference type="GO" id="GO:0016787">
    <property type="term" value="F:hydrolase activity"/>
    <property type="evidence" value="ECO:0007669"/>
    <property type="project" value="UniProtKB-KW"/>
</dbReference>
<dbReference type="SUPFAM" id="SSF53474">
    <property type="entry name" value="alpha/beta-Hydrolases"/>
    <property type="match status" value="1"/>
</dbReference>
<feature type="domain" description="BD-FAE-like" evidence="2">
    <location>
        <begin position="33"/>
        <end position="208"/>
    </location>
</feature>
<dbReference type="Pfam" id="PF20434">
    <property type="entry name" value="BD-FAE"/>
    <property type="match status" value="1"/>
</dbReference>
<dbReference type="Gene3D" id="3.40.50.1820">
    <property type="entry name" value="alpha/beta hydrolase"/>
    <property type="match status" value="1"/>
</dbReference>
<dbReference type="InterPro" id="IPR050300">
    <property type="entry name" value="GDXG_lipolytic_enzyme"/>
</dbReference>
<accession>A0A143BQR2</accession>
<proteinExistence type="predicted"/>
<dbReference type="KEGG" id="gph:GEMMAAP_14335"/>
<dbReference type="PANTHER" id="PTHR48081">
    <property type="entry name" value="AB HYDROLASE SUPERFAMILY PROTEIN C4A8.06C"/>
    <property type="match status" value="1"/>
</dbReference>
<dbReference type="InterPro" id="IPR049492">
    <property type="entry name" value="BD-FAE-like_dom"/>
</dbReference>
<reference evidence="3 4" key="2">
    <citation type="journal article" date="2016" name="Environ. Microbiol. Rep.">
        <title>Metagenomic evidence for the presence of phototrophic Gemmatimonadetes bacteria in diverse environments.</title>
        <authorList>
            <person name="Zeng Y."/>
            <person name="Baumbach J."/>
            <person name="Barbosa E.G."/>
            <person name="Azevedo V."/>
            <person name="Zhang C."/>
            <person name="Koblizek M."/>
        </authorList>
    </citation>
    <scope>NUCLEOTIDE SEQUENCE [LARGE SCALE GENOMIC DNA]</scope>
    <source>
        <strain evidence="3 4">AP64</strain>
    </source>
</reference>
<evidence type="ECO:0000259" key="2">
    <source>
        <dbReference type="Pfam" id="PF20434"/>
    </source>
</evidence>
<dbReference type="Proteomes" id="UP000076404">
    <property type="component" value="Chromosome"/>
</dbReference>
<dbReference type="EMBL" id="CP011454">
    <property type="protein sequence ID" value="AMW06880.1"/>
    <property type="molecule type" value="Genomic_DNA"/>
</dbReference>
<dbReference type="InterPro" id="IPR029058">
    <property type="entry name" value="AB_hydrolase_fold"/>
</dbReference>
<name>A0A143BQR2_9BACT</name>
<reference evidence="3 4" key="1">
    <citation type="journal article" date="2014" name="Proc. Natl. Acad. Sci. U.S.A.">
        <title>Functional type 2 photosynthetic reaction centers found in the rare bacterial phylum Gemmatimonadetes.</title>
        <authorList>
            <person name="Zeng Y."/>
            <person name="Feng F."/>
            <person name="Medova H."/>
            <person name="Dean J."/>
            <person name="Koblizek M."/>
        </authorList>
    </citation>
    <scope>NUCLEOTIDE SEQUENCE [LARGE SCALE GENOMIC DNA]</scope>
    <source>
        <strain evidence="3 4">AP64</strain>
    </source>
</reference>
<evidence type="ECO:0000256" key="1">
    <source>
        <dbReference type="ARBA" id="ARBA00022801"/>
    </source>
</evidence>
<gene>
    <name evidence="3" type="ORF">GEMMAAP_14335</name>
</gene>
<evidence type="ECO:0000313" key="3">
    <source>
        <dbReference type="EMBL" id="AMW06880.1"/>
    </source>
</evidence>
<sequence length="288" mass="30113">MLRAGDVDTLPLRDLGRRIAYGPDSLQFGELRLPTAPDEPRVPIAIVLHGGCWISSFATVRNTAPLADALTRQGIATWNVEYRRSDSPGGGWPGTFQDAAAAADYVRVLARQFPIDTTRIVLLGHSAGGQLALWLAGRHRLAATSPLAGGMPLPVRGVLSLGGVTDLEEFAKRQPNGCGRGVSALLGAPPDSVPSRVREASPILRVPLGVRTAHIAGEDDRIAPAPVQQAYRRAAETAGDSTAVIVSVPGGHFEVIAPHTNAGQTVVGLALAAVGRSPRRSPPGSSPR</sequence>